<dbReference type="GO" id="GO:0061711">
    <property type="term" value="F:tRNA N(6)-L-threonylcarbamoyladenine synthase activity"/>
    <property type="evidence" value="ECO:0007669"/>
    <property type="project" value="UniProtKB-EC"/>
</dbReference>
<dbReference type="InterPro" id="IPR022450">
    <property type="entry name" value="TsaD"/>
</dbReference>
<comment type="catalytic activity">
    <reaction evidence="11 12">
        <text>L-threonylcarbamoyladenylate + adenosine(37) in tRNA = N(6)-L-threonylcarbamoyladenosine(37) in tRNA + AMP + H(+)</text>
        <dbReference type="Rhea" id="RHEA:37059"/>
        <dbReference type="Rhea" id="RHEA-COMP:10162"/>
        <dbReference type="Rhea" id="RHEA-COMP:10163"/>
        <dbReference type="ChEBI" id="CHEBI:15378"/>
        <dbReference type="ChEBI" id="CHEBI:73682"/>
        <dbReference type="ChEBI" id="CHEBI:74411"/>
        <dbReference type="ChEBI" id="CHEBI:74418"/>
        <dbReference type="ChEBI" id="CHEBI:456215"/>
        <dbReference type="EC" id="2.3.1.234"/>
    </reaction>
</comment>
<sequence>MNKVFCSDILKVSKRSLLKRYCSYVNKRKYSSILGIETSCDDTGCALIDLNGKILSEALHSQNLIHLRNGGIIPDIAQDLHRRYIKPVVDKTLEKADLSMSDINAIAVTVEPGLPLSLAVGMKYAKHLARKYQKPIIPIHHMEAHALIARMDHDISFPFLTLLISGGHCLLAVAQDVNEFKLLGQSLDGAPGEVFDKAARRMKLRNIPELSQMSGGQAIETAAAKATNHDIFKFPLPLTETKDCNFSFNGFKSTALYHILKKEKEHNIEGDQVIPEVNDLCLAMLMGTTRHLLHRTQRAMEFCEINNLLPENKKQLVVSGGVACNNYIFKALSILCEEYDYKIYRPQPKLCTDNGLMIAWNGLEKWRKRIDIVTDLNQININPTSDYDAEELHNCAWVNWCKYGDIVREAPGINLVHVYDPDVIEDVFRQKDKYPARRSHIAMLHYRLSKPNVYNTGGLLSTNGPDWWRIRSAFQKNFSSPQNAKQYVDITDNIAYNLAQTIKSRKITHREDFLDYLNRLFLDVIGAIAFDKNFDSFSENELHPDSRSSKIIKAAFGSNSGILKLDKGIMWRYFKTPLYRKLEKSQEYLEKISIDILLNKIKFYKKDDNTDRSLLASFLKMANIDLKDIVGVMVDILMAAVDTTSYTTSFALYHLAQNKNCQEKLYDEVSTLLPSTDSKITTDVLAKAVYLRSCVKESLRLNPVSIGVGRVLQNDVILKGYLVPKGTVIVTQNMIASRLPQYLKDPSQFKPERWIRNSPEYENIHPFLSLPFGFGSRACIARHLAEQNMSITIMRVSKNAFDLID</sequence>
<evidence type="ECO:0000256" key="4">
    <source>
        <dbReference type="ARBA" id="ARBA00022679"/>
    </source>
</evidence>
<keyword evidence="7" id="KW-0809">Transit peptide</keyword>
<dbReference type="InterPro" id="IPR036396">
    <property type="entry name" value="Cyt_P450_sf"/>
</dbReference>
<dbReference type="InterPro" id="IPR017972">
    <property type="entry name" value="Cyt_P450_CS"/>
</dbReference>
<evidence type="ECO:0000256" key="3">
    <source>
        <dbReference type="ARBA" id="ARBA00012156"/>
    </source>
</evidence>
<evidence type="ECO:0000256" key="1">
    <source>
        <dbReference type="ARBA" id="ARBA00004173"/>
    </source>
</evidence>
<feature type="domain" description="Gcp-like" evidence="13">
    <location>
        <begin position="53"/>
        <end position="360"/>
    </location>
</feature>
<evidence type="ECO:0000256" key="8">
    <source>
        <dbReference type="ARBA" id="ARBA00023033"/>
    </source>
</evidence>
<dbReference type="FunFam" id="3.30.420.40:FF:000083">
    <property type="entry name" value="Probable tRNA N6-adenosine threonylcarbamoyltransferase, mitochondrial"/>
    <property type="match status" value="1"/>
</dbReference>
<dbReference type="GO" id="GO:0004497">
    <property type="term" value="F:monooxygenase activity"/>
    <property type="evidence" value="ECO:0007669"/>
    <property type="project" value="UniProtKB-KW"/>
</dbReference>
<dbReference type="EC" id="2.3.1.234" evidence="3"/>
<dbReference type="PANTHER" id="PTHR11735">
    <property type="entry name" value="TRNA N6-ADENOSINE THREONYLCARBAMOYLTRANSFERASE"/>
    <property type="match status" value="1"/>
</dbReference>
<dbReference type="PROSITE" id="PS00086">
    <property type="entry name" value="CYTOCHROME_P450"/>
    <property type="match status" value="1"/>
</dbReference>
<dbReference type="Proteomes" id="UP000789524">
    <property type="component" value="Unassembled WGS sequence"/>
</dbReference>
<dbReference type="EMBL" id="CAKASE010000045">
    <property type="protein sequence ID" value="CAG9560399.1"/>
    <property type="molecule type" value="Genomic_DNA"/>
</dbReference>
<evidence type="ECO:0000259" key="13">
    <source>
        <dbReference type="Pfam" id="PF00814"/>
    </source>
</evidence>
<dbReference type="OrthoDB" id="3945418at2759"/>
<dbReference type="PRINTS" id="PR00789">
    <property type="entry name" value="OSIALOPTASE"/>
</dbReference>
<protein>
    <recommendedName>
        <fullName evidence="3">N(6)-L-threonylcarbamoyladenine synthase</fullName>
        <ecNumber evidence="3">2.3.1.234</ecNumber>
    </recommendedName>
</protein>
<comment type="function">
    <text evidence="12">Required for the formation of a threonylcarbamoyl group on adenosine at position 37 (t(6)A37) in mitochondrial tRNAs that read codons beginning with adenine. Probably involved in the transfer of the threonylcarbamoyl moiety of threonylcarbamoyl-AMP (TC-AMP) to the N6 group of A37. Involved in mitochondrial genome maintenance.</text>
</comment>
<organism evidence="14 15">
    <name type="scientific">Danaus chrysippus</name>
    <name type="common">African queen</name>
    <dbReference type="NCBI Taxonomy" id="151541"/>
    <lineage>
        <taxon>Eukaryota</taxon>
        <taxon>Metazoa</taxon>
        <taxon>Ecdysozoa</taxon>
        <taxon>Arthropoda</taxon>
        <taxon>Hexapoda</taxon>
        <taxon>Insecta</taxon>
        <taxon>Pterygota</taxon>
        <taxon>Neoptera</taxon>
        <taxon>Endopterygota</taxon>
        <taxon>Lepidoptera</taxon>
        <taxon>Glossata</taxon>
        <taxon>Ditrysia</taxon>
        <taxon>Papilionoidea</taxon>
        <taxon>Nymphalidae</taxon>
        <taxon>Danainae</taxon>
        <taxon>Danaini</taxon>
        <taxon>Danaina</taxon>
        <taxon>Danaus</taxon>
        <taxon>Anosia</taxon>
    </lineage>
</organism>
<evidence type="ECO:0000256" key="2">
    <source>
        <dbReference type="ARBA" id="ARBA00010617"/>
    </source>
</evidence>
<evidence type="ECO:0000256" key="6">
    <source>
        <dbReference type="ARBA" id="ARBA00022723"/>
    </source>
</evidence>
<dbReference type="PANTHER" id="PTHR11735:SF6">
    <property type="entry name" value="TRNA N6-ADENOSINE THREONYLCARBAMOYLTRANSFERASE, MITOCHONDRIAL"/>
    <property type="match status" value="1"/>
</dbReference>
<comment type="subunit">
    <text evidence="12">Homodimer.</text>
</comment>
<evidence type="ECO:0000256" key="5">
    <source>
        <dbReference type="ARBA" id="ARBA00022694"/>
    </source>
</evidence>
<keyword evidence="15" id="KW-1185">Reference proteome</keyword>
<dbReference type="Gene3D" id="3.30.420.40">
    <property type="match status" value="2"/>
</dbReference>
<dbReference type="Pfam" id="PF00814">
    <property type="entry name" value="TsaD"/>
    <property type="match status" value="1"/>
</dbReference>
<dbReference type="SUPFAM" id="SSF48264">
    <property type="entry name" value="Cytochrome P450"/>
    <property type="match status" value="1"/>
</dbReference>
<gene>
    <name evidence="14" type="ORF">DCHRY22_LOCUS2071</name>
</gene>
<keyword evidence="5 12" id="KW-0819">tRNA processing</keyword>
<dbReference type="SUPFAM" id="SSF53067">
    <property type="entry name" value="Actin-like ATPase domain"/>
    <property type="match status" value="1"/>
</dbReference>
<dbReference type="GO" id="GO:0016705">
    <property type="term" value="F:oxidoreductase activity, acting on paired donors, with incorporation or reduction of molecular oxygen"/>
    <property type="evidence" value="ECO:0007669"/>
    <property type="project" value="InterPro"/>
</dbReference>
<dbReference type="GO" id="GO:0005739">
    <property type="term" value="C:mitochondrion"/>
    <property type="evidence" value="ECO:0007669"/>
    <property type="project" value="UniProtKB-SubCell"/>
</dbReference>
<comment type="cofactor">
    <cofactor evidence="12">
        <name>a divalent metal cation</name>
        <dbReference type="ChEBI" id="CHEBI:60240"/>
    </cofactor>
    <text evidence="12">Binds 1 divalent metal cation per subunit.</text>
</comment>
<evidence type="ECO:0000313" key="14">
    <source>
        <dbReference type="EMBL" id="CAG9560399.1"/>
    </source>
</evidence>
<dbReference type="GO" id="GO:0002949">
    <property type="term" value="P:tRNA threonylcarbamoyladenosine modification"/>
    <property type="evidence" value="ECO:0007669"/>
    <property type="project" value="UniProtKB-UniRule"/>
</dbReference>
<evidence type="ECO:0000313" key="15">
    <source>
        <dbReference type="Proteomes" id="UP000789524"/>
    </source>
</evidence>
<comment type="similarity">
    <text evidence="12">Belongs to the KAE1 / TsaD family.</text>
</comment>
<comment type="subcellular location">
    <subcellularLocation>
        <location evidence="1 12">Mitochondrion</location>
    </subcellularLocation>
</comment>
<dbReference type="InterPro" id="IPR001128">
    <property type="entry name" value="Cyt_P450"/>
</dbReference>
<keyword evidence="8" id="KW-0503">Monooxygenase</keyword>
<reference evidence="14" key="1">
    <citation type="submission" date="2021-09" db="EMBL/GenBank/DDBJ databases">
        <authorList>
            <person name="Martin H S."/>
        </authorList>
    </citation>
    <scope>NUCLEOTIDE SEQUENCE</scope>
</reference>
<dbReference type="CDD" id="cd24134">
    <property type="entry name" value="ASKHA_NBD_OSGEPL1_QRI7_euk"/>
    <property type="match status" value="1"/>
</dbReference>
<proteinExistence type="inferred from homology"/>
<dbReference type="GO" id="GO:0020037">
    <property type="term" value="F:heme binding"/>
    <property type="evidence" value="ECO:0007669"/>
    <property type="project" value="InterPro"/>
</dbReference>
<dbReference type="NCBIfam" id="TIGR00329">
    <property type="entry name" value="gcp_kae1"/>
    <property type="match status" value="1"/>
</dbReference>
<comment type="similarity">
    <text evidence="2">Belongs to the cytochrome P450 family.</text>
</comment>
<evidence type="ECO:0000256" key="7">
    <source>
        <dbReference type="ARBA" id="ARBA00022946"/>
    </source>
</evidence>
<comment type="caution">
    <text evidence="14">The sequence shown here is derived from an EMBL/GenBank/DDBJ whole genome shotgun (WGS) entry which is preliminary data.</text>
</comment>
<keyword evidence="4 12" id="KW-0808">Transferase</keyword>
<evidence type="ECO:0000256" key="12">
    <source>
        <dbReference type="HAMAP-Rule" id="MF_03179"/>
    </source>
</evidence>
<keyword evidence="9 12" id="KW-0496">Mitochondrion</keyword>
<keyword evidence="6 12" id="KW-0479">Metal-binding</keyword>
<dbReference type="Pfam" id="PF00067">
    <property type="entry name" value="p450"/>
    <property type="match status" value="1"/>
</dbReference>
<dbReference type="HAMAP" id="MF_01445">
    <property type="entry name" value="TsaD"/>
    <property type="match status" value="1"/>
</dbReference>
<dbReference type="GO" id="GO:0005506">
    <property type="term" value="F:iron ion binding"/>
    <property type="evidence" value="ECO:0007669"/>
    <property type="project" value="InterPro"/>
</dbReference>
<dbReference type="AlphaFoldDB" id="A0A8J2VPZ6"/>
<dbReference type="InterPro" id="IPR017861">
    <property type="entry name" value="KAE1/TsaD"/>
</dbReference>
<evidence type="ECO:0000256" key="10">
    <source>
        <dbReference type="ARBA" id="ARBA00023315"/>
    </source>
</evidence>
<keyword evidence="10 12" id="KW-0012">Acyltransferase</keyword>
<accession>A0A8J2VPZ6</accession>
<dbReference type="InterPro" id="IPR043129">
    <property type="entry name" value="ATPase_NBD"/>
</dbReference>
<dbReference type="Gene3D" id="1.10.630.10">
    <property type="entry name" value="Cytochrome P450"/>
    <property type="match status" value="1"/>
</dbReference>
<keyword evidence="8" id="KW-0560">Oxidoreductase</keyword>
<evidence type="ECO:0000256" key="11">
    <source>
        <dbReference type="ARBA" id="ARBA00048117"/>
    </source>
</evidence>
<name>A0A8J2VPZ6_9NEOP</name>
<dbReference type="InterPro" id="IPR000905">
    <property type="entry name" value="Gcp-like_dom"/>
</dbReference>
<dbReference type="CDD" id="cd11054">
    <property type="entry name" value="CYP24A1-like"/>
    <property type="match status" value="1"/>
</dbReference>
<evidence type="ECO:0000256" key="9">
    <source>
        <dbReference type="ARBA" id="ARBA00023128"/>
    </source>
</evidence>